<evidence type="ECO:0000256" key="4">
    <source>
        <dbReference type="ARBA" id="ARBA00023242"/>
    </source>
</evidence>
<dbReference type="InterPro" id="IPR025891">
    <property type="entry name" value="Dppa2/4_C_dom"/>
</dbReference>
<name>A0A6J3RBP6_TURTR</name>
<evidence type="ECO:0000259" key="6">
    <source>
        <dbReference type="Pfam" id="PF14047"/>
    </source>
</evidence>
<dbReference type="CTD" id="55211"/>
<dbReference type="GO" id="GO:0048731">
    <property type="term" value="P:system development"/>
    <property type="evidence" value="ECO:0007669"/>
    <property type="project" value="TreeGrafter"/>
</dbReference>
<proteinExistence type="predicted"/>
<keyword evidence="4" id="KW-0539">Nucleus</keyword>
<evidence type="ECO:0000256" key="3">
    <source>
        <dbReference type="ARBA" id="ARBA00023163"/>
    </source>
</evidence>
<feature type="domain" description="Developmental pluripotency-associated protein 2/4 C-terminal" evidence="6">
    <location>
        <begin position="233"/>
        <end position="299"/>
    </location>
</feature>
<dbReference type="InterPro" id="IPR039590">
    <property type="entry name" value="Dppa2/4"/>
</dbReference>
<dbReference type="Pfam" id="PF14047">
    <property type="entry name" value="DCR"/>
    <property type="match status" value="1"/>
</dbReference>
<dbReference type="AlphaFoldDB" id="A0A6J3RBP6"/>
<reference evidence="8" key="1">
    <citation type="submission" date="2025-08" db="UniProtKB">
        <authorList>
            <consortium name="RefSeq"/>
        </authorList>
    </citation>
    <scope>IDENTIFICATION</scope>
    <source>
        <tissue evidence="8">Spleen</tissue>
    </source>
</reference>
<evidence type="ECO:0000256" key="1">
    <source>
        <dbReference type="ARBA" id="ARBA00004123"/>
    </source>
</evidence>
<feature type="region of interest" description="Disordered" evidence="5">
    <location>
        <begin position="28"/>
        <end position="59"/>
    </location>
</feature>
<evidence type="ECO:0000256" key="2">
    <source>
        <dbReference type="ARBA" id="ARBA00023015"/>
    </source>
</evidence>
<dbReference type="RefSeq" id="XP_033712255.1">
    <property type="nucleotide sequence ID" value="XM_033856364.1"/>
</dbReference>
<sequence>MESAKNKECNSTKKTEEEYMSCKFKRTSVDAEEGQGASGKPDILENSAKRTKSKRSIKNNRACCPRKMPQCCDSVKPQKKTMPIPPLPSILPPVNLIHRDVVRAWCQQLKLSTKGPKLDGYKRLCEHAYPHQKNIPATAEEARILSLARRKSKMDEGELPLECSDEKMSSEVAAPPEEGAPALEEVPALEGDPTLQEVVSTSASDPGTVFASWSRMTARAMKMESVQSQETCGVWWCVVHGRGLPANTEGWVHLQFHAGQAWVPEKRRRVSALFLPPAGNHPPPHLEDNMLCPECVHRNKVLMKSLQ</sequence>
<dbReference type="GO" id="GO:0005634">
    <property type="term" value="C:nucleus"/>
    <property type="evidence" value="ECO:0007669"/>
    <property type="project" value="UniProtKB-SubCell"/>
</dbReference>
<dbReference type="Proteomes" id="UP000245320">
    <property type="component" value="Chromosome 4"/>
</dbReference>
<dbReference type="FunCoup" id="A0A6J3RBP6">
    <property type="interactions" value="7"/>
</dbReference>
<dbReference type="PANTHER" id="PTHR16073:SF8">
    <property type="entry name" value="DEVELOPMENTAL PLURIPOTENCY-ASSOCIATED PROTEIN 4"/>
    <property type="match status" value="1"/>
</dbReference>
<evidence type="ECO:0000313" key="8">
    <source>
        <dbReference type="RefSeq" id="XP_033712255.1"/>
    </source>
</evidence>
<protein>
    <submittedName>
        <fullName evidence="8">Developmental pluripotency-associated protein 4</fullName>
    </submittedName>
</protein>
<feature type="region of interest" description="Disordered" evidence="5">
    <location>
        <begin position="155"/>
        <end position="177"/>
    </location>
</feature>
<accession>A0A6J3RBP6</accession>
<dbReference type="GeneID" id="101339843"/>
<comment type="subcellular location">
    <subcellularLocation>
        <location evidence="1">Nucleus</location>
    </subcellularLocation>
</comment>
<dbReference type="OrthoDB" id="9831002at2759"/>
<keyword evidence="3" id="KW-0804">Transcription</keyword>
<feature type="compositionally biased region" description="Basic residues" evidence="5">
    <location>
        <begin position="49"/>
        <end position="58"/>
    </location>
</feature>
<evidence type="ECO:0000256" key="5">
    <source>
        <dbReference type="SAM" id="MobiDB-lite"/>
    </source>
</evidence>
<dbReference type="GO" id="GO:0003682">
    <property type="term" value="F:chromatin binding"/>
    <property type="evidence" value="ECO:0007669"/>
    <property type="project" value="InterPro"/>
</dbReference>
<keyword evidence="7" id="KW-1185">Reference proteome</keyword>
<keyword evidence="2" id="KW-0805">Transcription regulation</keyword>
<gene>
    <name evidence="8" type="primary">DPPA4</name>
</gene>
<dbReference type="InParanoid" id="A0A6J3RBP6"/>
<evidence type="ECO:0000313" key="7">
    <source>
        <dbReference type="Proteomes" id="UP000245320"/>
    </source>
</evidence>
<organism evidence="7 8">
    <name type="scientific">Tursiops truncatus</name>
    <name type="common">Atlantic bottle-nosed dolphin</name>
    <name type="synonym">Delphinus truncatus</name>
    <dbReference type="NCBI Taxonomy" id="9739"/>
    <lineage>
        <taxon>Eukaryota</taxon>
        <taxon>Metazoa</taxon>
        <taxon>Chordata</taxon>
        <taxon>Craniata</taxon>
        <taxon>Vertebrata</taxon>
        <taxon>Euteleostomi</taxon>
        <taxon>Mammalia</taxon>
        <taxon>Eutheria</taxon>
        <taxon>Laurasiatheria</taxon>
        <taxon>Artiodactyla</taxon>
        <taxon>Whippomorpha</taxon>
        <taxon>Cetacea</taxon>
        <taxon>Odontoceti</taxon>
        <taxon>Delphinidae</taxon>
        <taxon>Tursiops</taxon>
    </lineage>
</organism>
<dbReference type="PANTHER" id="PTHR16073">
    <property type="entry name" value="DCR DOMAIN-CONTAINING PROTEIN"/>
    <property type="match status" value="1"/>
</dbReference>